<dbReference type="EMBL" id="JAVFWL010000002">
    <property type="protein sequence ID" value="KAK6736766.1"/>
    <property type="molecule type" value="Genomic_DNA"/>
</dbReference>
<evidence type="ECO:0000313" key="2">
    <source>
        <dbReference type="Proteomes" id="UP001303046"/>
    </source>
</evidence>
<comment type="caution">
    <text evidence="1">The sequence shown here is derived from an EMBL/GenBank/DDBJ whole genome shotgun (WGS) entry which is preliminary data.</text>
</comment>
<dbReference type="PANTHER" id="PTHR19446">
    <property type="entry name" value="REVERSE TRANSCRIPTASES"/>
    <property type="match status" value="1"/>
</dbReference>
<reference evidence="1 2" key="1">
    <citation type="submission" date="2023-08" db="EMBL/GenBank/DDBJ databases">
        <title>A Necator americanus chromosomal reference genome.</title>
        <authorList>
            <person name="Ilik V."/>
            <person name="Petrzelkova K.J."/>
            <person name="Pardy F."/>
            <person name="Fuh T."/>
            <person name="Niatou-Singa F.S."/>
            <person name="Gouil Q."/>
            <person name="Baker L."/>
            <person name="Ritchie M.E."/>
            <person name="Jex A.R."/>
            <person name="Gazzola D."/>
            <person name="Li H."/>
            <person name="Toshio Fujiwara R."/>
            <person name="Zhan B."/>
            <person name="Aroian R.V."/>
            <person name="Pafco B."/>
            <person name="Schwarz E.M."/>
        </authorList>
    </citation>
    <scope>NUCLEOTIDE SEQUENCE [LARGE SCALE GENOMIC DNA]</scope>
    <source>
        <strain evidence="1 2">Aroian</strain>
        <tissue evidence="1">Whole animal</tissue>
    </source>
</reference>
<proteinExistence type="predicted"/>
<organism evidence="1 2">
    <name type="scientific">Necator americanus</name>
    <name type="common">Human hookworm</name>
    <dbReference type="NCBI Taxonomy" id="51031"/>
    <lineage>
        <taxon>Eukaryota</taxon>
        <taxon>Metazoa</taxon>
        <taxon>Ecdysozoa</taxon>
        <taxon>Nematoda</taxon>
        <taxon>Chromadorea</taxon>
        <taxon>Rhabditida</taxon>
        <taxon>Rhabditina</taxon>
        <taxon>Rhabditomorpha</taxon>
        <taxon>Strongyloidea</taxon>
        <taxon>Ancylostomatidae</taxon>
        <taxon>Bunostominae</taxon>
        <taxon>Necator</taxon>
    </lineage>
</organism>
<accession>A0ABR1CHU7</accession>
<name>A0ABR1CHU7_NECAM</name>
<gene>
    <name evidence="1" type="primary">Necator_chrII.g7248</name>
    <name evidence="1" type="ORF">RB195_019455</name>
</gene>
<dbReference type="Proteomes" id="UP001303046">
    <property type="component" value="Unassembled WGS sequence"/>
</dbReference>
<evidence type="ECO:0008006" key="3">
    <source>
        <dbReference type="Google" id="ProtNLM"/>
    </source>
</evidence>
<sequence length="196" mass="22437">MTALRIPDGTTTGSRSGLKKVIRGHFYSDLFDNHVHLPSHHLREDGHVIPKVVHSEVRRAIMSVKNCTSPGLDRIKPEHQKYLPPVLINTGLFTRYLSECKVTKQRKTSKTVLLYKKGNPQNIGNYRPICLLSVIYKLFTSVILIRIEKVFDEGKPCEQAGFRKGFSTIDHIHTVSKLIELLREYKMPLCLTFLDI</sequence>
<evidence type="ECO:0000313" key="1">
    <source>
        <dbReference type="EMBL" id="KAK6736766.1"/>
    </source>
</evidence>
<protein>
    <recommendedName>
        <fullName evidence="3">Reverse transcriptase domain-containing protein</fullName>
    </recommendedName>
</protein>
<keyword evidence="2" id="KW-1185">Reference proteome</keyword>
<dbReference type="CDD" id="cd01650">
    <property type="entry name" value="RT_nLTR_like"/>
    <property type="match status" value="1"/>
</dbReference>